<dbReference type="Proteomes" id="UP000814140">
    <property type="component" value="Unassembled WGS sequence"/>
</dbReference>
<gene>
    <name evidence="1" type="ORF">BV25DRAFT_494689</name>
</gene>
<accession>A0ACB8T3B7</accession>
<evidence type="ECO:0000313" key="2">
    <source>
        <dbReference type="Proteomes" id="UP000814140"/>
    </source>
</evidence>
<name>A0ACB8T3B7_9AGAM</name>
<reference evidence="1" key="2">
    <citation type="journal article" date="2022" name="New Phytol.">
        <title>Evolutionary transition to the ectomycorrhizal habit in the genomes of a hyperdiverse lineage of mushroom-forming fungi.</title>
        <authorList>
            <person name="Looney B."/>
            <person name="Miyauchi S."/>
            <person name="Morin E."/>
            <person name="Drula E."/>
            <person name="Courty P.E."/>
            <person name="Kohler A."/>
            <person name="Kuo A."/>
            <person name="LaButti K."/>
            <person name="Pangilinan J."/>
            <person name="Lipzen A."/>
            <person name="Riley R."/>
            <person name="Andreopoulos W."/>
            <person name="He G."/>
            <person name="Johnson J."/>
            <person name="Nolan M."/>
            <person name="Tritt A."/>
            <person name="Barry K.W."/>
            <person name="Grigoriev I.V."/>
            <person name="Nagy L.G."/>
            <person name="Hibbett D."/>
            <person name="Henrissat B."/>
            <person name="Matheny P.B."/>
            <person name="Labbe J."/>
            <person name="Martin F.M."/>
        </authorList>
    </citation>
    <scope>NUCLEOTIDE SEQUENCE</scope>
    <source>
        <strain evidence="1">HHB10654</strain>
    </source>
</reference>
<dbReference type="EMBL" id="MU277205">
    <property type="protein sequence ID" value="KAI0063003.1"/>
    <property type="molecule type" value="Genomic_DNA"/>
</dbReference>
<reference evidence="1" key="1">
    <citation type="submission" date="2021-03" db="EMBL/GenBank/DDBJ databases">
        <authorList>
            <consortium name="DOE Joint Genome Institute"/>
            <person name="Ahrendt S."/>
            <person name="Looney B.P."/>
            <person name="Miyauchi S."/>
            <person name="Morin E."/>
            <person name="Drula E."/>
            <person name="Courty P.E."/>
            <person name="Chicoki N."/>
            <person name="Fauchery L."/>
            <person name="Kohler A."/>
            <person name="Kuo A."/>
            <person name="Labutti K."/>
            <person name="Pangilinan J."/>
            <person name="Lipzen A."/>
            <person name="Riley R."/>
            <person name="Andreopoulos W."/>
            <person name="He G."/>
            <person name="Johnson J."/>
            <person name="Barry K.W."/>
            <person name="Grigoriev I.V."/>
            <person name="Nagy L."/>
            <person name="Hibbett D."/>
            <person name="Henrissat B."/>
            <person name="Matheny P.B."/>
            <person name="Labbe J."/>
            <person name="Martin F."/>
        </authorList>
    </citation>
    <scope>NUCLEOTIDE SEQUENCE</scope>
    <source>
        <strain evidence="1">HHB10654</strain>
    </source>
</reference>
<comment type="caution">
    <text evidence="1">The sequence shown here is derived from an EMBL/GenBank/DDBJ whole genome shotgun (WGS) entry which is preliminary data.</text>
</comment>
<sequence>MRGFGASGYKRWSQVQSMINRLATSSNRRPSVLRMMGHHQAPFWMTVPTLEVSQGGKYHGWPFAGHEIIMMLGGNLLEPRNPQPYVCNLTRYHWPSARYPGNSEPIHHIRSLYRH</sequence>
<protein>
    <submittedName>
        <fullName evidence="1">Uncharacterized protein</fullName>
    </submittedName>
</protein>
<evidence type="ECO:0000313" key="1">
    <source>
        <dbReference type="EMBL" id="KAI0063003.1"/>
    </source>
</evidence>
<organism evidence="1 2">
    <name type="scientific">Artomyces pyxidatus</name>
    <dbReference type="NCBI Taxonomy" id="48021"/>
    <lineage>
        <taxon>Eukaryota</taxon>
        <taxon>Fungi</taxon>
        <taxon>Dikarya</taxon>
        <taxon>Basidiomycota</taxon>
        <taxon>Agaricomycotina</taxon>
        <taxon>Agaricomycetes</taxon>
        <taxon>Russulales</taxon>
        <taxon>Auriscalpiaceae</taxon>
        <taxon>Artomyces</taxon>
    </lineage>
</organism>
<proteinExistence type="predicted"/>
<keyword evidence="2" id="KW-1185">Reference proteome</keyword>